<evidence type="ECO:0000313" key="1">
    <source>
        <dbReference type="EMBL" id="PKA48012.1"/>
    </source>
</evidence>
<reference evidence="1 2" key="1">
    <citation type="journal article" date="2017" name="Nature">
        <title>The Apostasia genome and the evolution of orchids.</title>
        <authorList>
            <person name="Zhang G.Q."/>
            <person name="Liu K.W."/>
            <person name="Li Z."/>
            <person name="Lohaus R."/>
            <person name="Hsiao Y.Y."/>
            <person name="Niu S.C."/>
            <person name="Wang J.Y."/>
            <person name="Lin Y.C."/>
            <person name="Xu Q."/>
            <person name="Chen L.J."/>
            <person name="Yoshida K."/>
            <person name="Fujiwara S."/>
            <person name="Wang Z.W."/>
            <person name="Zhang Y.Q."/>
            <person name="Mitsuda N."/>
            <person name="Wang M."/>
            <person name="Liu G.H."/>
            <person name="Pecoraro L."/>
            <person name="Huang H.X."/>
            <person name="Xiao X.J."/>
            <person name="Lin M."/>
            <person name="Wu X.Y."/>
            <person name="Wu W.L."/>
            <person name="Chen Y.Y."/>
            <person name="Chang S.B."/>
            <person name="Sakamoto S."/>
            <person name="Ohme-Takagi M."/>
            <person name="Yagi M."/>
            <person name="Zeng S.J."/>
            <person name="Shen C.Y."/>
            <person name="Yeh C.M."/>
            <person name="Luo Y.B."/>
            <person name="Tsai W.C."/>
            <person name="Van de Peer Y."/>
            <person name="Liu Z.J."/>
        </authorList>
    </citation>
    <scope>NUCLEOTIDE SEQUENCE [LARGE SCALE GENOMIC DNA]</scope>
    <source>
        <strain evidence="2">cv. Shenzhen</strain>
        <tissue evidence="1">Stem</tissue>
    </source>
</reference>
<accession>A0A2H9ZXM3</accession>
<organism evidence="1 2">
    <name type="scientific">Apostasia shenzhenica</name>
    <dbReference type="NCBI Taxonomy" id="1088818"/>
    <lineage>
        <taxon>Eukaryota</taxon>
        <taxon>Viridiplantae</taxon>
        <taxon>Streptophyta</taxon>
        <taxon>Embryophyta</taxon>
        <taxon>Tracheophyta</taxon>
        <taxon>Spermatophyta</taxon>
        <taxon>Magnoliopsida</taxon>
        <taxon>Liliopsida</taxon>
        <taxon>Asparagales</taxon>
        <taxon>Orchidaceae</taxon>
        <taxon>Apostasioideae</taxon>
        <taxon>Apostasia</taxon>
    </lineage>
</organism>
<protein>
    <submittedName>
        <fullName evidence="1">Uncharacterized protein</fullName>
    </submittedName>
</protein>
<sequence length="88" mass="10548">MTSEGTQLPRTWSEDNLKKRQSILILSTQNSIVQIHSGILYSCRNSLYIHRMFIAFFHLFRHFIFWDSYDIYIYTEAFILSEARLARP</sequence>
<evidence type="ECO:0000313" key="2">
    <source>
        <dbReference type="Proteomes" id="UP000236161"/>
    </source>
</evidence>
<keyword evidence="2" id="KW-1185">Reference proteome</keyword>
<name>A0A2H9ZXM3_9ASPA</name>
<dbReference type="AlphaFoldDB" id="A0A2H9ZXM3"/>
<dbReference type="EMBL" id="KZ452995">
    <property type="protein sequence ID" value="PKA48012.1"/>
    <property type="molecule type" value="Genomic_DNA"/>
</dbReference>
<dbReference type="Proteomes" id="UP000236161">
    <property type="component" value="Unassembled WGS sequence"/>
</dbReference>
<gene>
    <name evidence="1" type="ORF">AXF42_Ash015775</name>
</gene>
<proteinExistence type="predicted"/>